<dbReference type="InterPro" id="IPR022193">
    <property type="entry name" value="DUF3718"/>
</dbReference>
<reference evidence="2 3" key="1">
    <citation type="submission" date="2019-01" db="EMBL/GenBank/DDBJ databases">
        <title>Litorilituus lipolytica sp. nov., isolated from intertidal sand of the Yellow Sea in China.</title>
        <authorList>
            <person name="Liu A."/>
        </authorList>
    </citation>
    <scope>NUCLEOTIDE SEQUENCE [LARGE SCALE GENOMIC DNA]</scope>
    <source>
        <strain evidence="2 3">RZ04</strain>
    </source>
</reference>
<feature type="signal peptide" evidence="1">
    <location>
        <begin position="1"/>
        <end position="22"/>
    </location>
</feature>
<dbReference type="AlphaFoldDB" id="A0A502KP31"/>
<evidence type="ECO:0000256" key="1">
    <source>
        <dbReference type="SAM" id="SignalP"/>
    </source>
</evidence>
<keyword evidence="1" id="KW-0732">Signal</keyword>
<keyword evidence="3" id="KW-1185">Reference proteome</keyword>
<dbReference type="EMBL" id="SAWY01000036">
    <property type="protein sequence ID" value="TPH13418.1"/>
    <property type="molecule type" value="Genomic_DNA"/>
</dbReference>
<dbReference type="OrthoDB" id="6314972at2"/>
<organism evidence="2 3">
    <name type="scientific">Litorilituus lipolyticus</name>
    <dbReference type="NCBI Taxonomy" id="2491017"/>
    <lineage>
        <taxon>Bacteria</taxon>
        <taxon>Pseudomonadati</taxon>
        <taxon>Pseudomonadota</taxon>
        <taxon>Gammaproteobacteria</taxon>
        <taxon>Alteromonadales</taxon>
        <taxon>Colwelliaceae</taxon>
        <taxon>Litorilituus</taxon>
    </lineage>
</organism>
<accession>A0A502KP31</accession>
<comment type="caution">
    <text evidence="2">The sequence shown here is derived from an EMBL/GenBank/DDBJ whole genome shotgun (WGS) entry which is preliminary data.</text>
</comment>
<feature type="chain" id="PRO_5021258603" evidence="1">
    <location>
        <begin position="23"/>
        <end position="136"/>
    </location>
</feature>
<dbReference type="Proteomes" id="UP000315303">
    <property type="component" value="Unassembled WGS sequence"/>
</dbReference>
<protein>
    <submittedName>
        <fullName evidence="2">DUF3718 domain-containing protein</fullName>
    </submittedName>
</protein>
<dbReference type="Pfam" id="PF12514">
    <property type="entry name" value="DUF3718"/>
    <property type="match status" value="1"/>
</dbReference>
<gene>
    <name evidence="2" type="ORF">EPA86_14615</name>
</gene>
<name>A0A502KP31_9GAMM</name>
<evidence type="ECO:0000313" key="2">
    <source>
        <dbReference type="EMBL" id="TPH13418.1"/>
    </source>
</evidence>
<sequence length="136" mass="15221">MMKILTLTLAMVLTLTSLNANATQYKFIAADRSIETKMCVYAGNNNTVKLKRAIQYHAMGSTINTKRFAVNNITCNDLVMAHFAHKYDASDTFKFLNRFTAQKNKIPTTSVEIKDVAAVLNSTNEETQIIYVSSTK</sequence>
<evidence type="ECO:0000313" key="3">
    <source>
        <dbReference type="Proteomes" id="UP000315303"/>
    </source>
</evidence>
<proteinExistence type="predicted"/>
<dbReference type="RefSeq" id="WP_140604895.1">
    <property type="nucleotide sequence ID" value="NZ_SAWY01000036.1"/>
</dbReference>